<gene>
    <name evidence="1" type="ORF">SAMN04515625_2000</name>
</gene>
<dbReference type="EMBL" id="FNMU01000007">
    <property type="protein sequence ID" value="SDW97928.1"/>
    <property type="molecule type" value="Genomic_DNA"/>
</dbReference>
<dbReference type="InterPro" id="IPR010181">
    <property type="entry name" value="CGCAxxGCC_motif"/>
</dbReference>
<dbReference type="Pfam" id="PF09719">
    <property type="entry name" value="C_GCAxxG_C_C"/>
    <property type="match status" value="1"/>
</dbReference>
<protein>
    <submittedName>
        <fullName evidence="1">C_GCAxxG_C_C family probable redox protein</fullName>
    </submittedName>
</protein>
<reference evidence="1 2" key="1">
    <citation type="submission" date="2016-10" db="EMBL/GenBank/DDBJ databases">
        <authorList>
            <person name="de Groot N.N."/>
        </authorList>
    </citation>
    <scope>NUCLEOTIDE SEQUENCE [LARGE SCALE GENOMIC DNA]</scope>
    <source>
        <strain evidence="1 2">Z-7982</strain>
    </source>
</reference>
<dbReference type="AlphaFoldDB" id="A0A1H2XZB3"/>
<accession>A0A1H2XZB3</accession>
<dbReference type="Proteomes" id="UP000198669">
    <property type="component" value="Unassembled WGS sequence"/>
</dbReference>
<sequence length="179" mass="19650">MEKGYFMVDNEQEILDKAYDKGFEYERKYGYCSQAVLSAIQDIFGGIDDKVIQASHSLAGGGALDGDGTCGGYSGAMMAISAFFGRKRDQFGEGDVADWMDSSRLSKGVREKFIDEYGSIICNDIQKEVFGNSYNLWDPKEFEAFEEAGGHDDKCPGVTGNAAKWTAKVLLDEGIEPNL</sequence>
<proteinExistence type="predicted"/>
<evidence type="ECO:0000313" key="1">
    <source>
        <dbReference type="EMBL" id="SDW97928.1"/>
    </source>
</evidence>
<organism evidence="1 2">
    <name type="scientific">Methanohalophilus halophilus</name>
    <dbReference type="NCBI Taxonomy" id="2177"/>
    <lineage>
        <taxon>Archaea</taxon>
        <taxon>Methanobacteriati</taxon>
        <taxon>Methanobacteriota</taxon>
        <taxon>Stenosarchaea group</taxon>
        <taxon>Methanomicrobia</taxon>
        <taxon>Methanosarcinales</taxon>
        <taxon>Methanosarcinaceae</taxon>
        <taxon>Methanohalophilus</taxon>
    </lineage>
</organism>
<name>A0A1H2XZB3_9EURY</name>
<evidence type="ECO:0000313" key="2">
    <source>
        <dbReference type="Proteomes" id="UP000198669"/>
    </source>
</evidence>